<reference evidence="3" key="1">
    <citation type="journal article" date="2019" name="Int. J. Syst. Evol. Microbiol.">
        <title>The Global Catalogue of Microorganisms (GCM) 10K type strain sequencing project: providing services to taxonomists for standard genome sequencing and annotation.</title>
        <authorList>
            <consortium name="The Broad Institute Genomics Platform"/>
            <consortium name="The Broad Institute Genome Sequencing Center for Infectious Disease"/>
            <person name="Wu L."/>
            <person name="Ma J."/>
        </authorList>
    </citation>
    <scope>NUCLEOTIDE SEQUENCE [LARGE SCALE GENOMIC DNA]</scope>
    <source>
        <strain evidence="3">KCTC 42875</strain>
    </source>
</reference>
<evidence type="ECO:0000313" key="2">
    <source>
        <dbReference type="EMBL" id="MFC3549577.1"/>
    </source>
</evidence>
<protein>
    <recommendedName>
        <fullName evidence="4">CopL family metal-binding regulatory protein</fullName>
    </recommendedName>
</protein>
<name>A0ABV7RLM1_9GAMM</name>
<accession>A0ABV7RLM1</accession>
<dbReference type="Proteomes" id="UP001595740">
    <property type="component" value="Unassembled WGS sequence"/>
</dbReference>
<evidence type="ECO:0000313" key="3">
    <source>
        <dbReference type="Proteomes" id="UP001595740"/>
    </source>
</evidence>
<evidence type="ECO:0008006" key="4">
    <source>
        <dbReference type="Google" id="ProtNLM"/>
    </source>
</evidence>
<organism evidence="2 3">
    <name type="scientific">Lysobacter cavernae</name>
    <dbReference type="NCBI Taxonomy" id="1685901"/>
    <lineage>
        <taxon>Bacteria</taxon>
        <taxon>Pseudomonadati</taxon>
        <taxon>Pseudomonadota</taxon>
        <taxon>Gammaproteobacteria</taxon>
        <taxon>Lysobacterales</taxon>
        <taxon>Lysobacteraceae</taxon>
        <taxon>Lysobacter</taxon>
    </lineage>
</organism>
<dbReference type="RefSeq" id="WP_386756827.1">
    <property type="nucleotide sequence ID" value="NZ_JBHRXK010000001.1"/>
</dbReference>
<sequence>MPLRQLTRIALHLLLAVSLASPVAAAPARGIKDSLQAATATMTDAPCDEMSKASADSGSPCDCCVPQQCDFSACLGVTCLPELARVVAHVPAARAFAAWRHAFVLSRLIDTPLRPPIV</sequence>
<proteinExistence type="predicted"/>
<feature type="signal peptide" evidence="1">
    <location>
        <begin position="1"/>
        <end position="25"/>
    </location>
</feature>
<gene>
    <name evidence="2" type="ORF">ACFOLC_00950</name>
</gene>
<keyword evidence="1" id="KW-0732">Signal</keyword>
<keyword evidence="3" id="KW-1185">Reference proteome</keyword>
<comment type="caution">
    <text evidence="2">The sequence shown here is derived from an EMBL/GenBank/DDBJ whole genome shotgun (WGS) entry which is preliminary data.</text>
</comment>
<feature type="chain" id="PRO_5047263682" description="CopL family metal-binding regulatory protein" evidence="1">
    <location>
        <begin position="26"/>
        <end position="118"/>
    </location>
</feature>
<evidence type="ECO:0000256" key="1">
    <source>
        <dbReference type="SAM" id="SignalP"/>
    </source>
</evidence>
<dbReference type="EMBL" id="JBHRXK010000001">
    <property type="protein sequence ID" value="MFC3549577.1"/>
    <property type="molecule type" value="Genomic_DNA"/>
</dbReference>